<dbReference type="Gene3D" id="3.40.630.30">
    <property type="match status" value="1"/>
</dbReference>
<dbReference type="SUPFAM" id="SSF55729">
    <property type="entry name" value="Acyl-CoA N-acyltransferases (Nat)"/>
    <property type="match status" value="1"/>
</dbReference>
<comment type="caution">
    <text evidence="1">The sequence shown here is derived from an EMBL/GenBank/DDBJ whole genome shotgun (WGS) entry which is preliminary data.</text>
</comment>
<dbReference type="InterPro" id="IPR016181">
    <property type="entry name" value="Acyl_CoA_acyltransferase"/>
</dbReference>
<gene>
    <name evidence="1" type="ORF">LCGC14_2956230</name>
</gene>
<sequence>MTEILRMGLNQEGGRVEYSIRLLQRFGTLDPYLTPQKIQEIWIEFAKHDVLFSDYTAGEVEPFLDMLFNPRGVMAEVLRLEDNLPVGLAMLTRVIPRFDAMGHFTWWDSTARGKEPLFWAVMKMWFDEFNLRRMSAETPGFGKGLIRMIERLGFIHEGTRREGTIHKESWIGLEMYGILSSELDQKLEGA</sequence>
<name>A0A0F8XDE2_9ZZZZ</name>
<evidence type="ECO:0000313" key="1">
    <source>
        <dbReference type="EMBL" id="KKK67222.1"/>
    </source>
</evidence>
<proteinExistence type="predicted"/>
<accession>A0A0F8XDE2</accession>
<dbReference type="EMBL" id="LAZR01059716">
    <property type="protein sequence ID" value="KKK67222.1"/>
    <property type="molecule type" value="Genomic_DNA"/>
</dbReference>
<evidence type="ECO:0008006" key="2">
    <source>
        <dbReference type="Google" id="ProtNLM"/>
    </source>
</evidence>
<dbReference type="AlphaFoldDB" id="A0A0F8XDE2"/>
<organism evidence="1">
    <name type="scientific">marine sediment metagenome</name>
    <dbReference type="NCBI Taxonomy" id="412755"/>
    <lineage>
        <taxon>unclassified sequences</taxon>
        <taxon>metagenomes</taxon>
        <taxon>ecological metagenomes</taxon>
    </lineage>
</organism>
<protein>
    <recommendedName>
        <fullName evidence="2">N-acetyltransferase domain-containing protein</fullName>
    </recommendedName>
</protein>
<reference evidence="1" key="1">
    <citation type="journal article" date="2015" name="Nature">
        <title>Complex archaea that bridge the gap between prokaryotes and eukaryotes.</title>
        <authorList>
            <person name="Spang A."/>
            <person name="Saw J.H."/>
            <person name="Jorgensen S.L."/>
            <person name="Zaremba-Niedzwiedzka K."/>
            <person name="Martijn J."/>
            <person name="Lind A.E."/>
            <person name="van Eijk R."/>
            <person name="Schleper C."/>
            <person name="Guy L."/>
            <person name="Ettema T.J."/>
        </authorList>
    </citation>
    <scope>NUCLEOTIDE SEQUENCE</scope>
</reference>